<dbReference type="HOGENOM" id="CLU_1227663_0_0_2"/>
<reference evidence="2 3" key="1">
    <citation type="submission" date="2014-07" db="EMBL/GenBank/DDBJ databases">
        <title>Methanogenic archaea and the global carbon cycle.</title>
        <authorList>
            <person name="Henriksen J.R."/>
            <person name="Luke J."/>
            <person name="Reinhart S."/>
            <person name="Benedict M.N."/>
            <person name="Youngblut N.D."/>
            <person name="Metcalf M.E."/>
            <person name="Whitaker R.J."/>
            <person name="Metcalf W.W."/>
        </authorList>
    </citation>
    <scope>NUCLEOTIDE SEQUENCE [LARGE SCALE GENOMIC DNA]</scope>
    <source>
        <strain evidence="2 3">Wiesmoor</strain>
    </source>
</reference>
<evidence type="ECO:0000313" key="2">
    <source>
        <dbReference type="EMBL" id="AKB51705.1"/>
    </source>
</evidence>
<proteinExistence type="predicted"/>
<gene>
    <name evidence="2" type="ORF">MSBRW_2452</name>
</gene>
<accession>A0A0E3QNP1</accession>
<dbReference type="Proteomes" id="UP000033038">
    <property type="component" value="Chromosome"/>
</dbReference>
<organism evidence="2 3">
    <name type="scientific">Methanosarcina barkeri str. Wiesmoor</name>
    <dbReference type="NCBI Taxonomy" id="1434109"/>
    <lineage>
        <taxon>Archaea</taxon>
        <taxon>Methanobacteriati</taxon>
        <taxon>Methanobacteriota</taxon>
        <taxon>Stenosarchaea group</taxon>
        <taxon>Methanomicrobia</taxon>
        <taxon>Methanosarcinales</taxon>
        <taxon>Methanosarcinaceae</taxon>
        <taxon>Methanosarcina</taxon>
    </lineage>
</organism>
<feature type="domain" description="Serine aminopeptidase S33" evidence="1">
    <location>
        <begin position="26"/>
        <end position="107"/>
    </location>
</feature>
<dbReference type="RefSeq" id="WP_011307263.1">
    <property type="nucleotide sequence ID" value="NZ_CP009526.1"/>
</dbReference>
<protein>
    <recommendedName>
        <fullName evidence="1">Serine aminopeptidase S33 domain-containing protein</fullName>
    </recommendedName>
</protein>
<name>A0A0E3QNP1_METBA</name>
<dbReference type="SUPFAM" id="SSF53474">
    <property type="entry name" value="alpha/beta-Hydrolases"/>
    <property type="match status" value="1"/>
</dbReference>
<dbReference type="KEGG" id="mbw:MSBRW_2452"/>
<dbReference type="Gene3D" id="3.40.50.1820">
    <property type="entry name" value="alpha/beta hydrolase"/>
    <property type="match status" value="1"/>
</dbReference>
<sequence length="222" mass="24992">MKIERLLLVQKNEKTIPAVKIVPLQPVGSVVLVHGYGGCKEEDLGLAWRIAEKGLVVCAIDLCGHGENLSFLHKDMLVELETAIEHCRQYGKVATIGHSLGGRLSLLSSADFVIGISPALNTKYSETTCDNLETFRSYRVREKSFNSFIKIIGQLPVWQPDTAQPTLILFGTRDIPEIVQDCRKLQAKGFQVQEIDAAFHNDIYLHEETFRAINKQLKLWFK</sequence>
<dbReference type="InterPro" id="IPR029058">
    <property type="entry name" value="AB_hydrolase_fold"/>
</dbReference>
<dbReference type="AlphaFoldDB" id="A0A0E3QNP1"/>
<evidence type="ECO:0000259" key="1">
    <source>
        <dbReference type="Pfam" id="PF12146"/>
    </source>
</evidence>
<dbReference type="EMBL" id="CP009526">
    <property type="protein sequence ID" value="AKB51705.1"/>
    <property type="molecule type" value="Genomic_DNA"/>
</dbReference>
<dbReference type="PATRIC" id="fig|1434109.4.peg.3180"/>
<evidence type="ECO:0000313" key="3">
    <source>
        <dbReference type="Proteomes" id="UP000033038"/>
    </source>
</evidence>
<dbReference type="InterPro" id="IPR022742">
    <property type="entry name" value="Hydrolase_4"/>
</dbReference>
<dbReference type="Pfam" id="PF12146">
    <property type="entry name" value="Hydrolase_4"/>
    <property type="match status" value="1"/>
</dbReference>
<dbReference type="GeneID" id="24824005"/>